<evidence type="ECO:0008006" key="3">
    <source>
        <dbReference type="Google" id="ProtNLM"/>
    </source>
</evidence>
<evidence type="ECO:0000313" key="1">
    <source>
        <dbReference type="EMBL" id="GAF02572.1"/>
    </source>
</evidence>
<sequence>MIKIRTYSNTILVSFAKNIQLNRKNSALFRDQLISKLTFPYSNIIVDFNEVKEINREMIDALVAGQRLSKINRGQVSLFNVNAQIYKALRLAKVDHLFFFCDEPKPFSQGLLMA</sequence>
<protein>
    <recommendedName>
        <fullName evidence="3">STAS domain-containing protein</fullName>
    </recommendedName>
</protein>
<dbReference type="OrthoDB" id="1121341at2"/>
<organism evidence="1 2">
    <name type="scientific">Saccharicrinis fermentans DSM 9555 = JCM 21142</name>
    <dbReference type="NCBI Taxonomy" id="869213"/>
    <lineage>
        <taxon>Bacteria</taxon>
        <taxon>Pseudomonadati</taxon>
        <taxon>Bacteroidota</taxon>
        <taxon>Bacteroidia</taxon>
        <taxon>Marinilabiliales</taxon>
        <taxon>Marinilabiliaceae</taxon>
        <taxon>Saccharicrinis</taxon>
    </lineage>
</organism>
<dbReference type="InterPro" id="IPR036513">
    <property type="entry name" value="STAS_dom_sf"/>
</dbReference>
<dbReference type="SUPFAM" id="SSF52091">
    <property type="entry name" value="SpoIIaa-like"/>
    <property type="match status" value="1"/>
</dbReference>
<dbReference type="Proteomes" id="UP000019402">
    <property type="component" value="Unassembled WGS sequence"/>
</dbReference>
<dbReference type="Gene3D" id="3.30.750.24">
    <property type="entry name" value="STAS domain"/>
    <property type="match status" value="1"/>
</dbReference>
<evidence type="ECO:0000313" key="2">
    <source>
        <dbReference type="Proteomes" id="UP000019402"/>
    </source>
</evidence>
<accession>W7Y3J1</accession>
<dbReference type="EMBL" id="BAMD01000011">
    <property type="protein sequence ID" value="GAF02572.1"/>
    <property type="molecule type" value="Genomic_DNA"/>
</dbReference>
<keyword evidence="2" id="KW-1185">Reference proteome</keyword>
<gene>
    <name evidence="1" type="ORF">JCM21142_31210</name>
</gene>
<name>W7Y3J1_9BACT</name>
<reference evidence="1 2" key="1">
    <citation type="journal article" date="2014" name="Genome Announc.">
        <title>Draft Genome Sequence of Cytophaga fermentans JCM 21142T, a Facultative Anaerobe Isolated from Marine Mud.</title>
        <authorList>
            <person name="Starns D."/>
            <person name="Oshima K."/>
            <person name="Suda W."/>
            <person name="Iino T."/>
            <person name="Yuki M."/>
            <person name="Inoue J."/>
            <person name="Kitamura K."/>
            <person name="Iida T."/>
            <person name="Darby A."/>
            <person name="Hattori M."/>
            <person name="Ohkuma M."/>
        </authorList>
    </citation>
    <scope>NUCLEOTIDE SEQUENCE [LARGE SCALE GENOMIC DNA]</scope>
    <source>
        <strain evidence="1 2">JCM 21142</strain>
    </source>
</reference>
<proteinExistence type="predicted"/>
<dbReference type="RefSeq" id="WP_027472484.1">
    <property type="nucleotide sequence ID" value="NZ_BAMD01000011.1"/>
</dbReference>
<comment type="caution">
    <text evidence="1">The sequence shown here is derived from an EMBL/GenBank/DDBJ whole genome shotgun (WGS) entry which is preliminary data.</text>
</comment>
<dbReference type="CDD" id="cd07043">
    <property type="entry name" value="STAS_anti-anti-sigma_factors"/>
    <property type="match status" value="1"/>
</dbReference>
<dbReference type="AlphaFoldDB" id="W7Y3J1"/>